<sequence length="73" mass="8480">MWSSSAETWDRIHRCIFTGFCNSSIMQQFPAAIEWIRTHLIASCSGWLIFESSTFALWAHMHWICVKCCPIVV</sequence>
<keyword evidence="2" id="KW-1185">Reference proteome</keyword>
<reference evidence="1 2" key="1">
    <citation type="submission" date="2014-04" db="EMBL/GenBank/DDBJ databases">
        <authorList>
            <consortium name="DOE Joint Genome Institute"/>
            <person name="Kuo A."/>
            <person name="Ruytinx J."/>
            <person name="Rineau F."/>
            <person name="Colpaert J."/>
            <person name="Kohler A."/>
            <person name="Nagy L.G."/>
            <person name="Floudas D."/>
            <person name="Copeland A."/>
            <person name="Barry K.W."/>
            <person name="Cichocki N."/>
            <person name="Veneault-Fourrey C."/>
            <person name="LaButti K."/>
            <person name="Lindquist E.A."/>
            <person name="Lipzen A."/>
            <person name="Lundell T."/>
            <person name="Morin E."/>
            <person name="Murat C."/>
            <person name="Sun H."/>
            <person name="Tunlid A."/>
            <person name="Henrissat B."/>
            <person name="Grigoriev I.V."/>
            <person name="Hibbett D.S."/>
            <person name="Martin F."/>
            <person name="Nordberg H.P."/>
            <person name="Cantor M.N."/>
            <person name="Hua S.X."/>
        </authorList>
    </citation>
    <scope>NUCLEOTIDE SEQUENCE [LARGE SCALE GENOMIC DNA]</scope>
    <source>
        <strain evidence="1 2">UH-Slu-Lm8-n1</strain>
    </source>
</reference>
<gene>
    <name evidence="1" type="ORF">CY34DRAFT_735414</name>
</gene>
<dbReference type="Proteomes" id="UP000054485">
    <property type="component" value="Unassembled WGS sequence"/>
</dbReference>
<dbReference type="AlphaFoldDB" id="A0A0D0AZB6"/>
<protein>
    <submittedName>
        <fullName evidence="1">Uncharacterized protein</fullName>
    </submittedName>
</protein>
<dbReference type="HOGENOM" id="CLU_2706492_0_0_1"/>
<dbReference type="EMBL" id="KN835221">
    <property type="protein sequence ID" value="KIK43089.1"/>
    <property type="molecule type" value="Genomic_DNA"/>
</dbReference>
<dbReference type="InParanoid" id="A0A0D0AZB6"/>
<evidence type="ECO:0000313" key="2">
    <source>
        <dbReference type="Proteomes" id="UP000054485"/>
    </source>
</evidence>
<evidence type="ECO:0000313" key="1">
    <source>
        <dbReference type="EMBL" id="KIK43089.1"/>
    </source>
</evidence>
<reference evidence="2" key="2">
    <citation type="submission" date="2015-01" db="EMBL/GenBank/DDBJ databases">
        <title>Evolutionary Origins and Diversification of the Mycorrhizal Mutualists.</title>
        <authorList>
            <consortium name="DOE Joint Genome Institute"/>
            <consortium name="Mycorrhizal Genomics Consortium"/>
            <person name="Kohler A."/>
            <person name="Kuo A."/>
            <person name="Nagy L.G."/>
            <person name="Floudas D."/>
            <person name="Copeland A."/>
            <person name="Barry K.W."/>
            <person name="Cichocki N."/>
            <person name="Veneault-Fourrey C."/>
            <person name="LaButti K."/>
            <person name="Lindquist E.A."/>
            <person name="Lipzen A."/>
            <person name="Lundell T."/>
            <person name="Morin E."/>
            <person name="Murat C."/>
            <person name="Riley R."/>
            <person name="Ohm R."/>
            <person name="Sun H."/>
            <person name="Tunlid A."/>
            <person name="Henrissat B."/>
            <person name="Grigoriev I.V."/>
            <person name="Hibbett D.S."/>
            <person name="Martin F."/>
        </authorList>
    </citation>
    <scope>NUCLEOTIDE SEQUENCE [LARGE SCALE GENOMIC DNA]</scope>
    <source>
        <strain evidence="2">UH-Slu-Lm8-n1</strain>
    </source>
</reference>
<organism evidence="1 2">
    <name type="scientific">Suillus luteus UH-Slu-Lm8-n1</name>
    <dbReference type="NCBI Taxonomy" id="930992"/>
    <lineage>
        <taxon>Eukaryota</taxon>
        <taxon>Fungi</taxon>
        <taxon>Dikarya</taxon>
        <taxon>Basidiomycota</taxon>
        <taxon>Agaricomycotina</taxon>
        <taxon>Agaricomycetes</taxon>
        <taxon>Agaricomycetidae</taxon>
        <taxon>Boletales</taxon>
        <taxon>Suillineae</taxon>
        <taxon>Suillaceae</taxon>
        <taxon>Suillus</taxon>
    </lineage>
</organism>
<accession>A0A0D0AZB6</accession>
<name>A0A0D0AZB6_9AGAM</name>
<proteinExistence type="predicted"/>